<sequence>MFYASNDSTSATTQTFNATINPLYTTGSPYNDLSSSNIPDLYNTLNSPSSTASQSHHHESLTTSPPTLPAISSPISTASTTNNNSSNNDPATPLSSPNNTATIVNSGNGGNSNLFGSNYTQYYQTLIKNEGYSSVSVSSNSFIYDPYTANIRNDSWEMRN</sequence>
<dbReference type="Proteomes" id="UP000266861">
    <property type="component" value="Unassembled WGS sequence"/>
</dbReference>
<reference evidence="2 3" key="1">
    <citation type="submission" date="2018-08" db="EMBL/GenBank/DDBJ databases">
        <title>Genome and evolution of the arbuscular mycorrhizal fungus Diversispora epigaea (formerly Glomus versiforme) and its bacterial endosymbionts.</title>
        <authorList>
            <person name="Sun X."/>
            <person name="Fei Z."/>
            <person name="Harrison M."/>
        </authorList>
    </citation>
    <scope>NUCLEOTIDE SEQUENCE [LARGE SCALE GENOMIC DNA]</scope>
    <source>
        <strain evidence="2 3">IT104</strain>
    </source>
</reference>
<feature type="compositionally biased region" description="Polar residues" evidence="1">
    <location>
        <begin position="41"/>
        <end position="54"/>
    </location>
</feature>
<dbReference type="EMBL" id="PQFF01000090">
    <property type="protein sequence ID" value="RHZ83402.1"/>
    <property type="molecule type" value="Genomic_DNA"/>
</dbReference>
<organism evidence="2 3">
    <name type="scientific">Diversispora epigaea</name>
    <dbReference type="NCBI Taxonomy" id="1348612"/>
    <lineage>
        <taxon>Eukaryota</taxon>
        <taxon>Fungi</taxon>
        <taxon>Fungi incertae sedis</taxon>
        <taxon>Mucoromycota</taxon>
        <taxon>Glomeromycotina</taxon>
        <taxon>Glomeromycetes</taxon>
        <taxon>Diversisporales</taxon>
        <taxon>Diversisporaceae</taxon>
        <taxon>Diversispora</taxon>
    </lineage>
</organism>
<evidence type="ECO:0000313" key="2">
    <source>
        <dbReference type="EMBL" id="RHZ83402.1"/>
    </source>
</evidence>
<dbReference type="OrthoDB" id="5572844at2759"/>
<name>A0A397J8N1_9GLOM</name>
<feature type="compositionally biased region" description="Low complexity" evidence="1">
    <location>
        <begin position="69"/>
        <end position="93"/>
    </location>
</feature>
<evidence type="ECO:0000313" key="3">
    <source>
        <dbReference type="Proteomes" id="UP000266861"/>
    </source>
</evidence>
<proteinExistence type="predicted"/>
<evidence type="ECO:0000256" key="1">
    <source>
        <dbReference type="SAM" id="MobiDB-lite"/>
    </source>
</evidence>
<dbReference type="AlphaFoldDB" id="A0A397J8N1"/>
<comment type="caution">
    <text evidence="2">The sequence shown here is derived from an EMBL/GenBank/DDBJ whole genome shotgun (WGS) entry which is preliminary data.</text>
</comment>
<feature type="compositionally biased region" description="Polar residues" evidence="1">
    <location>
        <begin position="94"/>
        <end position="104"/>
    </location>
</feature>
<accession>A0A397J8N1</accession>
<protein>
    <submittedName>
        <fullName evidence="2">Uncharacterized protein</fullName>
    </submittedName>
</protein>
<feature type="region of interest" description="Disordered" evidence="1">
    <location>
        <begin position="41"/>
        <end position="105"/>
    </location>
</feature>
<gene>
    <name evidence="2" type="ORF">Glove_95g88</name>
</gene>
<keyword evidence="3" id="KW-1185">Reference proteome</keyword>